<keyword evidence="3" id="KW-1185">Reference proteome</keyword>
<dbReference type="InterPro" id="IPR021215">
    <property type="entry name" value="DUF2752"/>
</dbReference>
<dbReference type="Pfam" id="PF10825">
    <property type="entry name" value="DUF2752"/>
    <property type="match status" value="1"/>
</dbReference>
<organism evidence="2 3">
    <name type="scientific">Neglectibacter timonensis</name>
    <dbReference type="NCBI Taxonomy" id="1776382"/>
    <lineage>
        <taxon>Bacteria</taxon>
        <taxon>Bacillati</taxon>
        <taxon>Bacillota</taxon>
        <taxon>Clostridia</taxon>
        <taxon>Eubacteriales</taxon>
        <taxon>Oscillospiraceae</taxon>
        <taxon>Neglectibacter</taxon>
    </lineage>
</organism>
<evidence type="ECO:0000313" key="3">
    <source>
        <dbReference type="Proteomes" id="UP001524473"/>
    </source>
</evidence>
<keyword evidence="1" id="KW-0812">Transmembrane</keyword>
<evidence type="ECO:0000256" key="1">
    <source>
        <dbReference type="SAM" id="Phobius"/>
    </source>
</evidence>
<accession>A0ABT1S2Z1</accession>
<keyword evidence="1" id="KW-0472">Membrane</keyword>
<gene>
    <name evidence="2" type="ORF">NE695_15410</name>
</gene>
<comment type="caution">
    <text evidence="2">The sequence shown here is derived from an EMBL/GenBank/DDBJ whole genome shotgun (WGS) entry which is preliminary data.</text>
</comment>
<dbReference type="Proteomes" id="UP001524473">
    <property type="component" value="Unassembled WGS sequence"/>
</dbReference>
<sequence length="134" mass="14907">MKRETVRRTLRAAAVLLALFLLCLLLYALRPPCLILSSTGYYCAGCGTQRMIASLLQGDFPGAFRQNPLMFFLLPLAGIYAAAEAVRYVGKKRPLWKSRAFLPVLLVLLFLSLLFTLLRNLPAFSFLAPLPTLS</sequence>
<dbReference type="EMBL" id="JANFZH010000044">
    <property type="protein sequence ID" value="MCQ4841301.1"/>
    <property type="molecule type" value="Genomic_DNA"/>
</dbReference>
<reference evidence="2 3" key="1">
    <citation type="submission" date="2022-06" db="EMBL/GenBank/DDBJ databases">
        <title>Isolation of gut microbiota from human fecal samples.</title>
        <authorList>
            <person name="Pamer E.G."/>
            <person name="Barat B."/>
            <person name="Waligurski E."/>
            <person name="Medina S."/>
            <person name="Paddock L."/>
            <person name="Mostad J."/>
        </authorList>
    </citation>
    <scope>NUCLEOTIDE SEQUENCE [LARGE SCALE GENOMIC DNA]</scope>
    <source>
        <strain evidence="2 3">DFI.9.73</strain>
    </source>
</reference>
<protein>
    <submittedName>
        <fullName evidence="2">DUF2752 domain-containing protein</fullName>
    </submittedName>
</protein>
<dbReference type="RefSeq" id="WP_256192301.1">
    <property type="nucleotide sequence ID" value="NZ_CAJKKG010000065.1"/>
</dbReference>
<name>A0ABT1S2Z1_9FIRM</name>
<feature type="transmembrane region" description="Helical" evidence="1">
    <location>
        <begin position="69"/>
        <end position="89"/>
    </location>
</feature>
<feature type="transmembrane region" description="Helical" evidence="1">
    <location>
        <begin position="101"/>
        <end position="121"/>
    </location>
</feature>
<proteinExistence type="predicted"/>
<keyword evidence="1" id="KW-1133">Transmembrane helix</keyword>
<evidence type="ECO:0000313" key="2">
    <source>
        <dbReference type="EMBL" id="MCQ4841301.1"/>
    </source>
</evidence>